<keyword evidence="2" id="KW-1185">Reference proteome</keyword>
<gene>
    <name evidence="1" type="ORF">DSO57_1027657</name>
</gene>
<dbReference type="EMBL" id="QTSX02000880">
    <property type="protein sequence ID" value="KAJ9084110.1"/>
    <property type="molecule type" value="Genomic_DNA"/>
</dbReference>
<proteinExistence type="predicted"/>
<sequence>MMANIKTTFGKLLKSPNSPFFKKCPKFCQVRKLHELIPIPEELKRPNSLYPNTSMNLIEKEMEFLTKKLNNLTRGTVYEYDSLYKTIIRSAPEPYDSVIFNTSSQLWNLGFFIQQLSNEPVELKSDLQLKLCKSFGSMKSFQNQLIDSAKTIFGNGWVWVIEDHNGELKICSTMNAGTPLVPGRMQQTEGASYGESLVIQRQRKLPPGNLAPGANIPIMAINLWQTGYVADHGFFVEDYVTHFLNHVNWILIRSRVLPNLI</sequence>
<comment type="caution">
    <text evidence="1">The sequence shown here is derived from an EMBL/GenBank/DDBJ whole genome shotgun (WGS) entry which is preliminary data.</text>
</comment>
<evidence type="ECO:0000313" key="2">
    <source>
        <dbReference type="Proteomes" id="UP001165960"/>
    </source>
</evidence>
<organism evidence="1 2">
    <name type="scientific">Entomophthora muscae</name>
    <dbReference type="NCBI Taxonomy" id="34485"/>
    <lineage>
        <taxon>Eukaryota</taxon>
        <taxon>Fungi</taxon>
        <taxon>Fungi incertae sedis</taxon>
        <taxon>Zoopagomycota</taxon>
        <taxon>Entomophthoromycotina</taxon>
        <taxon>Entomophthoromycetes</taxon>
        <taxon>Entomophthorales</taxon>
        <taxon>Entomophthoraceae</taxon>
        <taxon>Entomophthora</taxon>
    </lineage>
</organism>
<accession>A0ACC2UB92</accession>
<evidence type="ECO:0000313" key="1">
    <source>
        <dbReference type="EMBL" id="KAJ9084110.1"/>
    </source>
</evidence>
<dbReference type="Proteomes" id="UP001165960">
    <property type="component" value="Unassembled WGS sequence"/>
</dbReference>
<name>A0ACC2UB92_9FUNG</name>
<reference evidence="1" key="1">
    <citation type="submission" date="2022-04" db="EMBL/GenBank/DDBJ databases">
        <title>Genome of the entomopathogenic fungus Entomophthora muscae.</title>
        <authorList>
            <person name="Elya C."/>
            <person name="Lovett B.R."/>
            <person name="Lee E."/>
            <person name="Macias A.M."/>
            <person name="Hajek A.E."/>
            <person name="De Bivort B.L."/>
            <person name="Kasson M.T."/>
            <person name="De Fine Licht H.H."/>
            <person name="Stajich J.E."/>
        </authorList>
    </citation>
    <scope>NUCLEOTIDE SEQUENCE</scope>
    <source>
        <strain evidence="1">Berkeley</strain>
    </source>
</reference>
<protein>
    <submittedName>
        <fullName evidence="1">Uncharacterized protein</fullName>
    </submittedName>
</protein>